<feature type="domain" description="ENTH" evidence="9">
    <location>
        <begin position="24"/>
        <end position="104"/>
    </location>
</feature>
<evidence type="ECO:0000259" key="9">
    <source>
        <dbReference type="PROSITE" id="PS50942"/>
    </source>
</evidence>
<dbReference type="GO" id="GO:0005794">
    <property type="term" value="C:Golgi apparatus"/>
    <property type="evidence" value="ECO:0007669"/>
    <property type="project" value="UniProtKB-SubCell"/>
</dbReference>
<evidence type="ECO:0000256" key="6">
    <source>
        <dbReference type="ARBA" id="ARBA00023136"/>
    </source>
</evidence>
<evidence type="ECO:0000256" key="5">
    <source>
        <dbReference type="ARBA" id="ARBA00023034"/>
    </source>
</evidence>
<dbReference type="GO" id="GO:0032050">
    <property type="term" value="F:clathrin heavy chain binding"/>
    <property type="evidence" value="ECO:0007669"/>
    <property type="project" value="TreeGrafter"/>
</dbReference>
<dbReference type="SUPFAM" id="SSF48464">
    <property type="entry name" value="ENTH/VHS domain"/>
    <property type="match status" value="1"/>
</dbReference>
<evidence type="ECO:0000313" key="11">
    <source>
        <dbReference type="Proteomes" id="UP000030645"/>
    </source>
</evidence>
<comment type="subcellular location">
    <subcellularLocation>
        <location evidence="1">Cytoplasmic vesicle</location>
        <location evidence="1">Clathrin-coated vesicle</location>
    </subcellularLocation>
    <subcellularLocation>
        <location evidence="2">Golgi apparatus</location>
    </subcellularLocation>
    <subcellularLocation>
        <location evidence="3">Membrane</location>
        <location evidence="3">Clathrin-coated pit</location>
    </subcellularLocation>
</comment>
<dbReference type="PANTHER" id="PTHR22951:SF13">
    <property type="entry name" value="ASSEMBLY PROTEIN, PUTATIVE, EXPRESSED-RELATED"/>
    <property type="match status" value="1"/>
</dbReference>
<dbReference type="PANTHER" id="PTHR22951">
    <property type="entry name" value="CLATHRIN ASSEMBLY PROTEIN"/>
    <property type="match status" value="1"/>
</dbReference>
<dbReference type="Proteomes" id="UP000030645">
    <property type="component" value="Unassembled WGS sequence"/>
</dbReference>
<dbReference type="InterPro" id="IPR008942">
    <property type="entry name" value="ENTH_VHS"/>
</dbReference>
<accession>W9SR58</accession>
<dbReference type="Gene3D" id="1.25.40.90">
    <property type="match status" value="1"/>
</dbReference>
<reference evidence="11" key="1">
    <citation type="submission" date="2013-01" db="EMBL/GenBank/DDBJ databases">
        <title>Draft Genome Sequence of a Mulberry Tree, Morus notabilis C.K. Schneid.</title>
        <authorList>
            <person name="He N."/>
            <person name="Zhao S."/>
        </authorList>
    </citation>
    <scope>NUCLEOTIDE SEQUENCE</scope>
</reference>
<dbReference type="GO" id="GO:0005905">
    <property type="term" value="C:clathrin-coated pit"/>
    <property type="evidence" value="ECO:0007669"/>
    <property type="project" value="UniProtKB-SubCell"/>
</dbReference>
<evidence type="ECO:0000313" key="10">
    <source>
        <dbReference type="EMBL" id="EXC21521.1"/>
    </source>
</evidence>
<dbReference type="GO" id="GO:0005546">
    <property type="term" value="F:phosphatidylinositol-4,5-bisphosphate binding"/>
    <property type="evidence" value="ECO:0007669"/>
    <property type="project" value="TreeGrafter"/>
</dbReference>
<evidence type="ECO:0000256" key="2">
    <source>
        <dbReference type="ARBA" id="ARBA00004555"/>
    </source>
</evidence>
<gene>
    <name evidence="10" type="ORF">L484_014876</name>
</gene>
<dbReference type="CDD" id="cd16987">
    <property type="entry name" value="ANTH_N_AP180_plant"/>
    <property type="match status" value="1"/>
</dbReference>
<dbReference type="InterPro" id="IPR045192">
    <property type="entry name" value="AP180-like"/>
</dbReference>
<keyword evidence="7" id="KW-0168">Coated pit</keyword>
<dbReference type="Pfam" id="PF07651">
    <property type="entry name" value="ANTH"/>
    <property type="match status" value="1"/>
</dbReference>
<dbReference type="GO" id="GO:0005545">
    <property type="term" value="F:1-phosphatidylinositol binding"/>
    <property type="evidence" value="ECO:0007669"/>
    <property type="project" value="TreeGrafter"/>
</dbReference>
<proteinExistence type="predicted"/>
<keyword evidence="6" id="KW-0472">Membrane</keyword>
<dbReference type="InterPro" id="IPR013809">
    <property type="entry name" value="ENTH"/>
</dbReference>
<dbReference type="STRING" id="981085.W9SR58"/>
<dbReference type="GO" id="GO:0000149">
    <property type="term" value="F:SNARE binding"/>
    <property type="evidence" value="ECO:0007669"/>
    <property type="project" value="TreeGrafter"/>
</dbReference>
<keyword evidence="8" id="KW-0968">Cytoplasmic vesicle</keyword>
<keyword evidence="11" id="KW-1185">Reference proteome</keyword>
<dbReference type="GO" id="GO:0048268">
    <property type="term" value="P:clathrin coat assembly"/>
    <property type="evidence" value="ECO:0007669"/>
    <property type="project" value="InterPro"/>
</dbReference>
<dbReference type="GO" id="GO:0030136">
    <property type="term" value="C:clathrin-coated vesicle"/>
    <property type="evidence" value="ECO:0007669"/>
    <property type="project" value="UniProtKB-SubCell"/>
</dbReference>
<evidence type="ECO:0000256" key="7">
    <source>
        <dbReference type="ARBA" id="ARBA00023176"/>
    </source>
</evidence>
<evidence type="ECO:0000256" key="4">
    <source>
        <dbReference type="ARBA" id="ARBA00022583"/>
    </source>
</evidence>
<evidence type="ECO:0000256" key="3">
    <source>
        <dbReference type="ARBA" id="ARBA00004600"/>
    </source>
</evidence>
<dbReference type="eggNOG" id="KOG0251">
    <property type="taxonomic scope" value="Eukaryota"/>
</dbReference>
<protein>
    <submittedName>
        <fullName evidence="10">Putative clathrin assembly protein</fullName>
    </submittedName>
</protein>
<dbReference type="GO" id="GO:0072583">
    <property type="term" value="P:clathrin-dependent endocytosis"/>
    <property type="evidence" value="ECO:0007669"/>
    <property type="project" value="InterPro"/>
</dbReference>
<dbReference type="AlphaFoldDB" id="W9SR58"/>
<dbReference type="SMART" id="SM00273">
    <property type="entry name" value="ENTH"/>
    <property type="match status" value="1"/>
</dbReference>
<evidence type="ECO:0000256" key="1">
    <source>
        <dbReference type="ARBA" id="ARBA00004132"/>
    </source>
</evidence>
<organism evidence="10 11">
    <name type="scientific">Morus notabilis</name>
    <dbReference type="NCBI Taxonomy" id="981085"/>
    <lineage>
        <taxon>Eukaryota</taxon>
        <taxon>Viridiplantae</taxon>
        <taxon>Streptophyta</taxon>
        <taxon>Embryophyta</taxon>
        <taxon>Tracheophyta</taxon>
        <taxon>Spermatophyta</taxon>
        <taxon>Magnoliopsida</taxon>
        <taxon>eudicotyledons</taxon>
        <taxon>Gunneridae</taxon>
        <taxon>Pentapetalae</taxon>
        <taxon>rosids</taxon>
        <taxon>fabids</taxon>
        <taxon>Rosales</taxon>
        <taxon>Moraceae</taxon>
        <taxon>Moreae</taxon>
        <taxon>Morus</taxon>
    </lineage>
</organism>
<name>W9SR58_9ROSA</name>
<keyword evidence="5" id="KW-0333">Golgi apparatus</keyword>
<dbReference type="InterPro" id="IPR048050">
    <property type="entry name" value="ANTH_N_plant"/>
</dbReference>
<dbReference type="EMBL" id="KE345945">
    <property type="protein sequence ID" value="EXC21521.1"/>
    <property type="molecule type" value="Genomic_DNA"/>
</dbReference>
<evidence type="ECO:0000256" key="8">
    <source>
        <dbReference type="ARBA" id="ARBA00023329"/>
    </source>
</evidence>
<sequence length="104" mass="11689">MALMTIRKAIEAVKDQTSIGIVKVVSNMVLELEVAIVKATSHDNDPVSEKYILEILNLTSYSRGYVHACVAVVSKRLGKTRDWILALKALMLIHYLLNDYNPLF</sequence>
<dbReference type="GO" id="GO:0006900">
    <property type="term" value="P:vesicle budding from membrane"/>
    <property type="evidence" value="ECO:0007669"/>
    <property type="project" value="TreeGrafter"/>
</dbReference>
<dbReference type="InterPro" id="IPR011417">
    <property type="entry name" value="ANTH_dom"/>
</dbReference>
<dbReference type="PROSITE" id="PS50942">
    <property type="entry name" value="ENTH"/>
    <property type="match status" value="1"/>
</dbReference>
<keyword evidence="4" id="KW-0254">Endocytosis</keyword>